<accession>A0A3P8BGJ3</accession>
<feature type="compositionally biased region" description="Polar residues" evidence="1">
    <location>
        <begin position="7"/>
        <end position="18"/>
    </location>
</feature>
<evidence type="ECO:0000313" key="4">
    <source>
        <dbReference type="WBParaSite" id="HPBE_0001740001-mRNA-1"/>
    </source>
</evidence>
<dbReference type="Proteomes" id="UP000050761">
    <property type="component" value="Unassembled WGS sequence"/>
</dbReference>
<reference evidence="2 3" key="1">
    <citation type="submission" date="2018-11" db="EMBL/GenBank/DDBJ databases">
        <authorList>
            <consortium name="Pathogen Informatics"/>
        </authorList>
    </citation>
    <scope>NUCLEOTIDE SEQUENCE [LARGE SCALE GENOMIC DNA]</scope>
</reference>
<dbReference type="AlphaFoldDB" id="A0A183G6Q7"/>
<dbReference type="EMBL" id="UZAH01029992">
    <property type="protein sequence ID" value="VDP08778.1"/>
    <property type="molecule type" value="Genomic_DNA"/>
</dbReference>
<feature type="region of interest" description="Disordered" evidence="1">
    <location>
        <begin position="1"/>
        <end position="39"/>
    </location>
</feature>
<dbReference type="OrthoDB" id="8067290at2759"/>
<reference evidence="4" key="2">
    <citation type="submission" date="2019-09" db="UniProtKB">
        <authorList>
            <consortium name="WormBaseParasite"/>
        </authorList>
    </citation>
    <scope>IDENTIFICATION</scope>
</reference>
<keyword evidence="3" id="KW-1185">Reference proteome</keyword>
<accession>A0A183G6Q7</accession>
<protein>
    <submittedName>
        <fullName evidence="4">DUF4218 domain-containing protein</fullName>
    </submittedName>
</protein>
<evidence type="ECO:0000256" key="1">
    <source>
        <dbReference type="SAM" id="MobiDB-lite"/>
    </source>
</evidence>
<gene>
    <name evidence="2" type="ORF">HPBE_LOCUS17399</name>
</gene>
<evidence type="ECO:0000313" key="3">
    <source>
        <dbReference type="Proteomes" id="UP000050761"/>
    </source>
</evidence>
<name>A0A183G6Q7_HELPZ</name>
<organism evidence="3 4">
    <name type="scientific">Heligmosomoides polygyrus</name>
    <name type="common">Parasitic roundworm</name>
    <dbReference type="NCBI Taxonomy" id="6339"/>
    <lineage>
        <taxon>Eukaryota</taxon>
        <taxon>Metazoa</taxon>
        <taxon>Ecdysozoa</taxon>
        <taxon>Nematoda</taxon>
        <taxon>Chromadorea</taxon>
        <taxon>Rhabditida</taxon>
        <taxon>Rhabditina</taxon>
        <taxon>Rhabditomorpha</taxon>
        <taxon>Strongyloidea</taxon>
        <taxon>Heligmosomidae</taxon>
        <taxon>Heligmosomoides</taxon>
    </lineage>
</organism>
<sequence>MSMEEGPSTSAQDQQEASSGRRSEMEEDPQPADQDQEQECSSSSAACMKHWYMYMSNFKLHFGLSNNLTSFIDHLHRVRSREAELPRTSFKKEFRDFLADALRRYDHAAFYFCNACDGLLTTPNDLCESAACRIYKVAPKRSKRSRRTSVNLVNVKRQLELVLARTINVLVGVHEKIHTAQEQRIRARQVASKAETSDFDMYWDDIETAEEFRGHQLTVVLTVGFDGVRFSKLTRFEAYPIYVRLEGLPFHEKTKPDNALLAGALFTMRTPSETVLTHLFSRLQMECSVMEREGLAIADRHGTTWKVTPVVKNAIIDLAGMRQLYHSPQWSSKSGCHYCIHPGNTSEGGLNWTQQQDVTACEGMRQLYHSPQWSSKSGCHYCIHPGNTSEGGLNCHLSSVCSVCWLSFTLRDSLLVLKLLLCALVTADVSKERSAASMMLCLCTIRVVIKSSVVRLLGLLAQLHSTGLSARAQATAVCSGGRVSV</sequence>
<dbReference type="WBParaSite" id="HPBE_0001740001-mRNA-1">
    <property type="protein sequence ID" value="HPBE_0001740001-mRNA-1"/>
    <property type="gene ID" value="HPBE_0001740001"/>
</dbReference>
<feature type="compositionally biased region" description="Acidic residues" evidence="1">
    <location>
        <begin position="25"/>
        <end position="38"/>
    </location>
</feature>
<evidence type="ECO:0000313" key="2">
    <source>
        <dbReference type="EMBL" id="VDP08778.1"/>
    </source>
</evidence>
<proteinExistence type="predicted"/>